<name>A0ACB6R0V7_9PLEO</name>
<dbReference type="EMBL" id="MU003503">
    <property type="protein sequence ID" value="KAF2472086.1"/>
    <property type="molecule type" value="Genomic_DNA"/>
</dbReference>
<organism evidence="1 2">
    <name type="scientific">Lindgomyces ingoldianus</name>
    <dbReference type="NCBI Taxonomy" id="673940"/>
    <lineage>
        <taxon>Eukaryota</taxon>
        <taxon>Fungi</taxon>
        <taxon>Dikarya</taxon>
        <taxon>Ascomycota</taxon>
        <taxon>Pezizomycotina</taxon>
        <taxon>Dothideomycetes</taxon>
        <taxon>Pleosporomycetidae</taxon>
        <taxon>Pleosporales</taxon>
        <taxon>Lindgomycetaceae</taxon>
        <taxon>Lindgomyces</taxon>
    </lineage>
</organism>
<sequence length="184" mass="20714">MTFPTQPVFVYEGTWSAEMRAHPAMDWMYNFTSNIFDNRAWDIPTEQYLTEDFVLKKSDGTEVHGREAAWAADKALYAPFTAHKHEPRGLMCAENAEGWEMVGRANLYVNLPGAPSEGEKKVKDLDGKEWDAVCAGMFRFLYVKDESGFQGIKLKRTEVCSDPLPALGLMLKRGVVTPEQLLSG</sequence>
<proteinExistence type="predicted"/>
<evidence type="ECO:0000313" key="1">
    <source>
        <dbReference type="EMBL" id="KAF2472086.1"/>
    </source>
</evidence>
<accession>A0ACB6R0V7</accession>
<protein>
    <submittedName>
        <fullName evidence="1">Uncharacterized protein</fullName>
    </submittedName>
</protein>
<gene>
    <name evidence="1" type="ORF">BDR25DRAFT_313281</name>
</gene>
<comment type="caution">
    <text evidence="1">The sequence shown here is derived from an EMBL/GenBank/DDBJ whole genome shotgun (WGS) entry which is preliminary data.</text>
</comment>
<keyword evidence="2" id="KW-1185">Reference proteome</keyword>
<reference evidence="1" key="1">
    <citation type="journal article" date="2020" name="Stud. Mycol.">
        <title>101 Dothideomycetes genomes: a test case for predicting lifestyles and emergence of pathogens.</title>
        <authorList>
            <person name="Haridas S."/>
            <person name="Albert R."/>
            <person name="Binder M."/>
            <person name="Bloem J."/>
            <person name="Labutti K."/>
            <person name="Salamov A."/>
            <person name="Andreopoulos B."/>
            <person name="Baker S."/>
            <person name="Barry K."/>
            <person name="Bills G."/>
            <person name="Bluhm B."/>
            <person name="Cannon C."/>
            <person name="Castanera R."/>
            <person name="Culley D."/>
            <person name="Daum C."/>
            <person name="Ezra D."/>
            <person name="Gonzalez J."/>
            <person name="Henrissat B."/>
            <person name="Kuo A."/>
            <person name="Liang C."/>
            <person name="Lipzen A."/>
            <person name="Lutzoni F."/>
            <person name="Magnuson J."/>
            <person name="Mondo S."/>
            <person name="Nolan M."/>
            <person name="Ohm R."/>
            <person name="Pangilinan J."/>
            <person name="Park H.-J."/>
            <person name="Ramirez L."/>
            <person name="Alfaro M."/>
            <person name="Sun H."/>
            <person name="Tritt A."/>
            <person name="Yoshinaga Y."/>
            <person name="Zwiers L.-H."/>
            <person name="Turgeon B."/>
            <person name="Goodwin S."/>
            <person name="Spatafora J."/>
            <person name="Crous P."/>
            <person name="Grigoriev I."/>
        </authorList>
    </citation>
    <scope>NUCLEOTIDE SEQUENCE</scope>
    <source>
        <strain evidence="1">ATCC 200398</strain>
    </source>
</reference>
<evidence type="ECO:0000313" key="2">
    <source>
        <dbReference type="Proteomes" id="UP000799755"/>
    </source>
</evidence>
<dbReference type="Proteomes" id="UP000799755">
    <property type="component" value="Unassembled WGS sequence"/>
</dbReference>